<sequence length="974" mass="106796">MVWCLLLRPGKQRSSNNRVGAKVLPLTKAICSGGIIMIFKSSRTIPLGQIKRVRLPNKWGCMQPCDGFSAGQNALMKDAARDDPRPRILPPEKKNVNCVTINYESEHHNFWIAALHIPFRMEEGPVFLPILLGFLWRSLINLAIQSLGVGGDKVGLINPTISLSILTALIAPFVQMGAGTSGRIGRNDGNHRRFSSRLTTVLDPLLERVYTDFRRNDFNERAFALKALAQPARYDDGGKIAAQIIRFNSYFGPGVGSDESPRQPAKCMATYNNFPEEGRPPDSPSNRKYKERKHFQPRNNSWSHPNSLIYPNGGDNVVNNNLLGLDVNRNGQPEECYGKKSQSLKNKLFCIKKPLEENKRKSLNILNVNALGDNSSSASKRVCDNDPSCSTGKDRNRNSFHQDVEEALSSLLWQPYEYQNKEKPPPSSSCSSCGSSLTFSDLDDPLNKGPLHSSQENTDLNPRTEMVNNLKPASHQCRLGNWSRDALSCRATSRLNSQASLLELVDGGTATCLGDSASDCDVFPCKNGDMQLEVRASDASAPPNNVLNIATGNDGLIRSQNVTLFQNQRPLSSANVVGLPENPRRASVPSAAQLRGSNVVFPNHPRNVSEPFRYNQPNVVPVVHQRSGSQVEQAAITHLRSASVPKQMSGTAAALPNHQRINSDGKKIAAPPLNVSNVNVNFYRAVPVNVVSAVPTIQCLNTLDEGNNVSNVHIMPLSTTPCTSAAATGTTQVTVHNTQTPTHTVNVVQRETRAPPTRTFTSTEAQTDEISVCPPPPTEAPDREQRRKERRERRHQRRTNGTTHRHTVDSGTQANTLHNQNDRLPDLLNSHMPPPYSPLPTNVPPPNVVIPNPMMVPQPHPHGTILQSVVPTNNVVPSGLVAFPPPQVVGGQVPLVQGNGPVAVPVPPPSGFRFPFPAGGFRSSESPVKMIPSNYNQKGIRRTLPFSLDPRIGHLYKSVPYLDALESLGSDRRR</sequence>
<keyword evidence="3" id="KW-1185">Reference proteome</keyword>
<accession>A0A8J6H9D6</accession>
<protein>
    <submittedName>
        <fullName evidence="2">Uncharacterized protein</fullName>
    </submittedName>
</protein>
<dbReference type="Proteomes" id="UP000719412">
    <property type="component" value="Unassembled WGS sequence"/>
</dbReference>
<feature type="compositionally biased region" description="Basic residues" evidence="1">
    <location>
        <begin position="788"/>
        <end position="798"/>
    </location>
</feature>
<feature type="region of interest" description="Disordered" evidence="1">
    <location>
        <begin position="374"/>
        <end position="399"/>
    </location>
</feature>
<evidence type="ECO:0000256" key="1">
    <source>
        <dbReference type="SAM" id="MobiDB-lite"/>
    </source>
</evidence>
<feature type="compositionally biased region" description="Polar residues" evidence="1">
    <location>
        <begin position="297"/>
        <end position="306"/>
    </location>
</feature>
<feature type="compositionally biased region" description="Polar residues" evidence="1">
    <location>
        <begin position="809"/>
        <end position="819"/>
    </location>
</feature>
<evidence type="ECO:0000313" key="3">
    <source>
        <dbReference type="Proteomes" id="UP000719412"/>
    </source>
</evidence>
<feature type="compositionally biased region" description="Polar residues" evidence="1">
    <location>
        <begin position="758"/>
        <end position="769"/>
    </location>
</feature>
<proteinExistence type="predicted"/>
<reference evidence="2" key="2">
    <citation type="submission" date="2021-08" db="EMBL/GenBank/DDBJ databases">
        <authorList>
            <person name="Eriksson T."/>
        </authorList>
    </citation>
    <scope>NUCLEOTIDE SEQUENCE</scope>
    <source>
        <strain evidence="2">Stoneville</strain>
        <tissue evidence="2">Whole head</tissue>
    </source>
</reference>
<feature type="compositionally biased region" description="Basic residues" evidence="1">
    <location>
        <begin position="287"/>
        <end position="296"/>
    </location>
</feature>
<comment type="caution">
    <text evidence="2">The sequence shown here is derived from an EMBL/GenBank/DDBJ whole genome shotgun (WGS) entry which is preliminary data.</text>
</comment>
<feature type="region of interest" description="Disordered" evidence="1">
    <location>
        <begin position="749"/>
        <end position="820"/>
    </location>
</feature>
<dbReference type="EMBL" id="JABDTM020024234">
    <property type="protein sequence ID" value="KAH0814495.1"/>
    <property type="molecule type" value="Genomic_DNA"/>
</dbReference>
<feature type="region of interest" description="Disordered" evidence="1">
    <location>
        <begin position="271"/>
        <end position="306"/>
    </location>
</feature>
<name>A0A8J6H9D6_TENMO</name>
<organism evidence="2 3">
    <name type="scientific">Tenebrio molitor</name>
    <name type="common">Yellow mealworm beetle</name>
    <dbReference type="NCBI Taxonomy" id="7067"/>
    <lineage>
        <taxon>Eukaryota</taxon>
        <taxon>Metazoa</taxon>
        <taxon>Ecdysozoa</taxon>
        <taxon>Arthropoda</taxon>
        <taxon>Hexapoda</taxon>
        <taxon>Insecta</taxon>
        <taxon>Pterygota</taxon>
        <taxon>Neoptera</taxon>
        <taxon>Endopterygota</taxon>
        <taxon>Coleoptera</taxon>
        <taxon>Polyphaga</taxon>
        <taxon>Cucujiformia</taxon>
        <taxon>Tenebrionidae</taxon>
        <taxon>Tenebrio</taxon>
    </lineage>
</organism>
<gene>
    <name evidence="2" type="ORF">GEV33_008296</name>
</gene>
<reference evidence="2" key="1">
    <citation type="journal article" date="2020" name="J Insects Food Feed">
        <title>The yellow mealworm (Tenebrio molitor) genome: a resource for the emerging insects as food and feed industry.</title>
        <authorList>
            <person name="Eriksson T."/>
            <person name="Andere A."/>
            <person name="Kelstrup H."/>
            <person name="Emery V."/>
            <person name="Picard C."/>
        </authorList>
    </citation>
    <scope>NUCLEOTIDE SEQUENCE</scope>
    <source>
        <strain evidence="2">Stoneville</strain>
        <tissue evidence="2">Whole head</tissue>
    </source>
</reference>
<evidence type="ECO:0000313" key="2">
    <source>
        <dbReference type="EMBL" id="KAH0814495.1"/>
    </source>
</evidence>
<dbReference type="AlphaFoldDB" id="A0A8J6H9D6"/>